<keyword evidence="3" id="KW-0808">Transferase</keyword>
<evidence type="ECO:0000256" key="1">
    <source>
        <dbReference type="ARBA" id="ARBA00012344"/>
    </source>
</evidence>
<name>A0A7Z0QD56_9BRAD</name>
<dbReference type="Gene3D" id="3.10.490.10">
    <property type="entry name" value="Gamma-glutamyl cyclotransferase-like"/>
    <property type="match status" value="1"/>
</dbReference>
<dbReference type="GO" id="GO:0061928">
    <property type="term" value="F:glutathione specific gamma-glutamylcyclotransferase activity"/>
    <property type="evidence" value="ECO:0007669"/>
    <property type="project" value="UniProtKB-EC"/>
</dbReference>
<accession>A0A7Z0QD56</accession>
<dbReference type="GO" id="GO:0006751">
    <property type="term" value="P:glutathione catabolic process"/>
    <property type="evidence" value="ECO:0007669"/>
    <property type="project" value="InterPro"/>
</dbReference>
<reference evidence="3" key="2">
    <citation type="submission" date="2020-06" db="EMBL/GenBank/DDBJ databases">
        <title>Whole Genome Sequence of Bradyrhizobium sp. Strain 323S2.</title>
        <authorList>
            <person name="Bromfield E.S.P."/>
        </authorList>
    </citation>
    <scope>NUCLEOTIDE SEQUENCE [LARGE SCALE GENOMIC DNA]</scope>
    <source>
        <strain evidence="3">323S2</strain>
    </source>
</reference>
<evidence type="ECO:0000256" key="2">
    <source>
        <dbReference type="ARBA" id="ARBA00023239"/>
    </source>
</evidence>
<dbReference type="CDD" id="cd06661">
    <property type="entry name" value="GGCT_like"/>
    <property type="match status" value="1"/>
</dbReference>
<gene>
    <name evidence="4" type="ORF">G6321_00043325</name>
    <name evidence="3" type="ORF">G6321_25035</name>
</gene>
<dbReference type="PANTHER" id="PTHR12192">
    <property type="entry name" value="CATION TRANSPORT PROTEIN CHAC-RELATED"/>
    <property type="match status" value="1"/>
</dbReference>
<dbReference type="EC" id="4.3.2.7" evidence="1"/>
<organism evidence="3">
    <name type="scientific">Bradyrhizobium barranii subsp. barranii</name>
    <dbReference type="NCBI Taxonomy" id="2823807"/>
    <lineage>
        <taxon>Bacteria</taxon>
        <taxon>Pseudomonadati</taxon>
        <taxon>Pseudomonadota</taxon>
        <taxon>Alphaproteobacteria</taxon>
        <taxon>Hyphomicrobiales</taxon>
        <taxon>Nitrobacteraceae</taxon>
        <taxon>Bradyrhizobium</taxon>
        <taxon>Bradyrhizobium barranii</taxon>
    </lineage>
</organism>
<dbReference type="InterPro" id="IPR013024">
    <property type="entry name" value="GGCT-like"/>
</dbReference>
<reference evidence="4 5" key="1">
    <citation type="journal article" date="2017" name="Syst. Appl. Microbiol.">
        <title>Soybeans inoculated with root zone soils of Canadian native legumes harbour diverse and novel Bradyrhizobium spp. that possess agricultural potential.</title>
        <authorList>
            <person name="Bromfield E.S.P."/>
            <person name="Cloutier S."/>
            <person name="Tambong J.T."/>
            <person name="Tran Thi T.V."/>
        </authorList>
    </citation>
    <scope>NUCLEOTIDE SEQUENCE [LARGE SCALE GENOMIC DNA]</scope>
    <source>
        <strain evidence="4 5">323S2</strain>
    </source>
</reference>
<dbReference type="InterPro" id="IPR006840">
    <property type="entry name" value="ChaC"/>
</dbReference>
<evidence type="ECO:0000313" key="3">
    <source>
        <dbReference type="EMBL" id="NYY91543.1"/>
    </source>
</evidence>
<dbReference type="GO" id="GO:0005737">
    <property type="term" value="C:cytoplasm"/>
    <property type="evidence" value="ECO:0007669"/>
    <property type="project" value="TreeGrafter"/>
</dbReference>
<reference evidence="4 5" key="3">
    <citation type="journal article" date="2022" name="Int. J. Syst. Evol. Microbiol.">
        <title>Strains of Bradyrhizobium barranii sp. nov. associated with legumes native to Canada are symbionts of soybeans and belong to different subspecies (subsp. barranii subsp. nov. and subsp. apii subsp. nov.) and symbiovars (sv. glycinearum and sv. septentrionale).</title>
        <authorList>
            <person name="Bromfield E.S.P."/>
            <person name="Cloutier S."/>
            <person name="Wasai-Hara S."/>
            <person name="Minamisawa K."/>
        </authorList>
    </citation>
    <scope>NUCLEOTIDE SEQUENCE [LARGE SCALE GENOMIC DNA]</scope>
    <source>
        <strain evidence="4 5">323S2</strain>
    </source>
</reference>
<dbReference type="Pfam" id="PF04752">
    <property type="entry name" value="ChaC"/>
    <property type="match status" value="1"/>
</dbReference>
<dbReference type="EMBL" id="CP088280">
    <property type="protein sequence ID" value="UGX92459.1"/>
    <property type="molecule type" value="Genomic_DNA"/>
</dbReference>
<dbReference type="EMBL" id="JACBFH010000001">
    <property type="protein sequence ID" value="NYY91543.1"/>
    <property type="molecule type" value="Genomic_DNA"/>
</dbReference>
<protein>
    <recommendedName>
        <fullName evidence="1">glutathione-specific gamma-glutamylcyclotransferase</fullName>
        <ecNumber evidence="1">4.3.2.7</ecNumber>
    </recommendedName>
</protein>
<dbReference type="PANTHER" id="PTHR12192:SF2">
    <property type="entry name" value="GLUTATHIONE-SPECIFIC GAMMA-GLUTAMYLCYCLOTRANSFERASE 2"/>
    <property type="match status" value="1"/>
</dbReference>
<dbReference type="GO" id="GO:0016740">
    <property type="term" value="F:transferase activity"/>
    <property type="evidence" value="ECO:0007669"/>
    <property type="project" value="UniProtKB-KW"/>
</dbReference>
<evidence type="ECO:0000313" key="5">
    <source>
        <dbReference type="Proteomes" id="UP000564836"/>
    </source>
</evidence>
<evidence type="ECO:0000313" key="4">
    <source>
        <dbReference type="EMBL" id="UGX92459.1"/>
    </source>
</evidence>
<dbReference type="Proteomes" id="UP000564836">
    <property type="component" value="Chromosome"/>
</dbReference>
<dbReference type="RefSeq" id="WP_166349274.1">
    <property type="nucleotide sequence ID" value="NZ_CP088280.1"/>
</dbReference>
<dbReference type="AlphaFoldDB" id="A0A7Z0QD56"/>
<proteinExistence type="predicted"/>
<keyword evidence="2" id="KW-0456">Lyase</keyword>
<sequence>MIVVWVFGFGSLTFDGWQSEFGCVGSQRATLRGYRRTFNKKSVVNWGTKENPGITLNLEPFDGASCEGAAFEFPDNDQIPVLLRALRKREACDPTDLQVLLADGRSVDAKVYIYEGVNPLGSTISTAKKAEMILKARGTSGSALDYVRRNFEGLHDVGLEDPAVTELWQAVQALRGARFAGS</sequence>